<dbReference type="SUPFAM" id="SSF56784">
    <property type="entry name" value="HAD-like"/>
    <property type="match status" value="1"/>
</dbReference>
<reference evidence="1" key="1">
    <citation type="journal article" date="2014" name="Int. J. Syst. Evol. Microbiol.">
        <title>Complete genome sequence of Corynebacterium casei LMG S-19264T (=DSM 44701T), isolated from a smear-ripened cheese.</title>
        <authorList>
            <consortium name="US DOE Joint Genome Institute (JGI-PGF)"/>
            <person name="Walter F."/>
            <person name="Albersmeier A."/>
            <person name="Kalinowski J."/>
            <person name="Ruckert C."/>
        </authorList>
    </citation>
    <scope>NUCLEOTIDE SEQUENCE</scope>
    <source>
        <strain evidence="1">CGMCC 4.7306</strain>
    </source>
</reference>
<dbReference type="EMBL" id="BMMZ01000002">
    <property type="protein sequence ID" value="GGL56581.1"/>
    <property type="molecule type" value="Genomic_DNA"/>
</dbReference>
<dbReference type="Gene3D" id="1.10.150.240">
    <property type="entry name" value="Putative phosphatase, domain 2"/>
    <property type="match status" value="1"/>
</dbReference>
<dbReference type="RefSeq" id="WP_188894391.1">
    <property type="nucleotide sequence ID" value="NZ_BMMZ01000002.1"/>
</dbReference>
<organism evidence="1 2">
    <name type="scientific">Microlunatus endophyticus</name>
    <dbReference type="NCBI Taxonomy" id="1716077"/>
    <lineage>
        <taxon>Bacteria</taxon>
        <taxon>Bacillati</taxon>
        <taxon>Actinomycetota</taxon>
        <taxon>Actinomycetes</taxon>
        <taxon>Propionibacteriales</taxon>
        <taxon>Propionibacteriaceae</taxon>
        <taxon>Microlunatus</taxon>
    </lineage>
</organism>
<evidence type="ECO:0000313" key="2">
    <source>
        <dbReference type="Proteomes" id="UP000613840"/>
    </source>
</evidence>
<dbReference type="SFLD" id="SFLDG01129">
    <property type="entry name" value="C1.5:_HAD__Beta-PGM__Phosphata"/>
    <property type="match status" value="1"/>
</dbReference>
<dbReference type="InterPro" id="IPR041492">
    <property type="entry name" value="HAD_2"/>
</dbReference>
<protein>
    <submittedName>
        <fullName evidence="1">Phosphoglycolate phosphatase</fullName>
    </submittedName>
</protein>
<gene>
    <name evidence="1" type="ORF">GCM10011575_13820</name>
</gene>
<proteinExistence type="predicted"/>
<evidence type="ECO:0000313" key="1">
    <source>
        <dbReference type="EMBL" id="GGL56581.1"/>
    </source>
</evidence>
<dbReference type="AlphaFoldDB" id="A0A917S4J7"/>
<dbReference type="GO" id="GO:0004713">
    <property type="term" value="F:protein tyrosine kinase activity"/>
    <property type="evidence" value="ECO:0007669"/>
    <property type="project" value="TreeGrafter"/>
</dbReference>
<dbReference type="Proteomes" id="UP000613840">
    <property type="component" value="Unassembled WGS sequence"/>
</dbReference>
<dbReference type="PANTHER" id="PTHR43434">
    <property type="entry name" value="PHOSPHOGLYCOLATE PHOSPHATASE"/>
    <property type="match status" value="1"/>
</dbReference>
<keyword evidence="2" id="KW-1185">Reference proteome</keyword>
<dbReference type="Pfam" id="PF13419">
    <property type="entry name" value="HAD_2"/>
    <property type="match status" value="1"/>
</dbReference>
<reference evidence="1" key="2">
    <citation type="submission" date="2020-09" db="EMBL/GenBank/DDBJ databases">
        <authorList>
            <person name="Sun Q."/>
            <person name="Zhou Y."/>
        </authorList>
    </citation>
    <scope>NUCLEOTIDE SEQUENCE</scope>
    <source>
        <strain evidence="1">CGMCC 4.7306</strain>
    </source>
</reference>
<accession>A0A917S4J7</accession>
<dbReference type="InterPro" id="IPR023198">
    <property type="entry name" value="PGP-like_dom2"/>
</dbReference>
<dbReference type="InterPro" id="IPR036412">
    <property type="entry name" value="HAD-like_sf"/>
</dbReference>
<name>A0A917S4J7_9ACTN</name>
<dbReference type="SFLD" id="SFLDS00003">
    <property type="entry name" value="Haloacid_Dehalogenase"/>
    <property type="match status" value="1"/>
</dbReference>
<dbReference type="InterPro" id="IPR023214">
    <property type="entry name" value="HAD_sf"/>
</dbReference>
<dbReference type="InterPro" id="IPR050155">
    <property type="entry name" value="HAD-like_hydrolase_sf"/>
</dbReference>
<dbReference type="GO" id="GO:0005829">
    <property type="term" value="C:cytosol"/>
    <property type="evidence" value="ECO:0007669"/>
    <property type="project" value="TreeGrafter"/>
</dbReference>
<dbReference type="Gene3D" id="3.40.50.1000">
    <property type="entry name" value="HAD superfamily/HAD-like"/>
    <property type="match status" value="1"/>
</dbReference>
<sequence length="225" mass="23342">MSAGPVDARPVLLFDVDGTVVDSAPGMVRSLQAAMAAVGLEPAAEGQLRADLGPPPAVMLAGVGVPESLINDAVIAYRAHYRQVGMDRAEAFAGVPEALGGLCAGYRLATATMKLIDTATEFLARHGLRDHFEVVGGARNGVFDKAAIIAETRVALGSPAAENMIMIGDRHSDISGGHSNGLRTIAVSWGYGSRAELEASEPDVIIDRPDQLAEAATRLLQSATA</sequence>
<dbReference type="PANTHER" id="PTHR43434:SF20">
    <property type="entry name" value="5'-NUCLEOTIDASE"/>
    <property type="match status" value="1"/>
</dbReference>
<comment type="caution">
    <text evidence="1">The sequence shown here is derived from an EMBL/GenBank/DDBJ whole genome shotgun (WGS) entry which is preliminary data.</text>
</comment>